<dbReference type="OrthoDB" id="10265310at2759"/>
<gene>
    <name evidence="2" type="ORF">PSACC_02579</name>
</gene>
<dbReference type="GO" id="GO:0000785">
    <property type="term" value="C:chromatin"/>
    <property type="evidence" value="ECO:0007669"/>
    <property type="project" value="EnsemblFungi"/>
</dbReference>
<dbReference type="PANTHER" id="PTHR11215">
    <property type="entry name" value="METAL DEPENDENT HYDROLASE - RELATED"/>
    <property type="match status" value="1"/>
</dbReference>
<proteinExistence type="inferred from homology"/>
<reference evidence="2 3" key="1">
    <citation type="submission" date="2016-10" db="EMBL/GenBank/DDBJ databases">
        <title>The genome of Paramicrosporidium saccamoebae is the missing link in understanding Cryptomycota and Microsporidia evolution.</title>
        <authorList>
            <person name="Quandt C.A."/>
            <person name="Beaudet D."/>
            <person name="Corsaro D."/>
            <person name="Michel R."/>
            <person name="Corradi N."/>
            <person name="James T."/>
        </authorList>
    </citation>
    <scope>NUCLEOTIDE SEQUENCE [LARGE SCALE GENOMIC DNA]</scope>
    <source>
        <strain evidence="2 3">KSL3</strain>
    </source>
</reference>
<name>A0A2H9TIT9_9FUNG</name>
<evidence type="ECO:0000313" key="2">
    <source>
        <dbReference type="EMBL" id="PJF17636.1"/>
    </source>
</evidence>
<comment type="caution">
    <text evidence="2">The sequence shown here is derived from an EMBL/GenBank/DDBJ whole genome shotgun (WGS) entry which is preliminary data.</text>
</comment>
<organism evidence="2 3">
    <name type="scientific">Paramicrosporidium saccamoebae</name>
    <dbReference type="NCBI Taxonomy" id="1246581"/>
    <lineage>
        <taxon>Eukaryota</taxon>
        <taxon>Fungi</taxon>
        <taxon>Fungi incertae sedis</taxon>
        <taxon>Cryptomycota</taxon>
        <taxon>Cryptomycota incertae sedis</taxon>
        <taxon>Paramicrosporidium</taxon>
    </lineage>
</organism>
<dbReference type="InterPro" id="IPR003226">
    <property type="entry name" value="MYG1_exonuclease"/>
</dbReference>
<evidence type="ECO:0000256" key="1">
    <source>
        <dbReference type="ARBA" id="ARBA00010105"/>
    </source>
</evidence>
<protein>
    <submittedName>
        <fullName evidence="2">Uncharacterized protein</fullName>
    </submittedName>
</protein>
<dbReference type="GO" id="GO:1901857">
    <property type="term" value="P:positive regulation of cellular respiration"/>
    <property type="evidence" value="ECO:0007669"/>
    <property type="project" value="EnsemblFungi"/>
</dbReference>
<dbReference type="Pfam" id="PF03690">
    <property type="entry name" value="MYG1_exonuc"/>
    <property type="match status" value="1"/>
</dbReference>
<dbReference type="STRING" id="1246581.A0A2H9TIT9"/>
<dbReference type="EMBL" id="MTSL01000168">
    <property type="protein sequence ID" value="PJF17636.1"/>
    <property type="molecule type" value="Genomic_DNA"/>
</dbReference>
<dbReference type="Proteomes" id="UP000240830">
    <property type="component" value="Unassembled WGS sequence"/>
</dbReference>
<dbReference type="AlphaFoldDB" id="A0A2H9TIT9"/>
<accession>A0A2H9TIT9</accession>
<keyword evidence="3" id="KW-1185">Reference proteome</keyword>
<dbReference type="GO" id="GO:0005634">
    <property type="term" value="C:nucleus"/>
    <property type="evidence" value="ECO:0007669"/>
    <property type="project" value="EnsemblFungi"/>
</dbReference>
<dbReference type="GO" id="GO:0005737">
    <property type="term" value="C:cytoplasm"/>
    <property type="evidence" value="ECO:0007669"/>
    <property type="project" value="TreeGrafter"/>
</dbReference>
<sequence>MDVVVDVGGTYDPNTHRFDHHQPTFHDTFSPEHKTLLSSAGLIIAQQLETPDEAAVALLYRKIYDRFVEAFDAHDNGVSAYPSEIKPLFHRSWDIFAQVNILNPDWNEDDVNVQERFLQAVQLVRTNFEAVLKKYTKSWLLGRSILERCLLAVPVGDATALESQIIVLDQFCPWQDHLFDLEGEREVKNPILYALYEDSMKRSWRVHAVPMGPDTFECRLALPEAWRGLRDQELSDVSGIPGCVFVHRGGFIGAHATKEGAMEMAKQSLKLQQ</sequence>
<dbReference type="PANTHER" id="PTHR11215:SF1">
    <property type="entry name" value="MYG1 EXONUCLEASE"/>
    <property type="match status" value="1"/>
</dbReference>
<evidence type="ECO:0000313" key="3">
    <source>
        <dbReference type="Proteomes" id="UP000240830"/>
    </source>
</evidence>
<comment type="similarity">
    <text evidence="1">Belongs to the MYG1 family.</text>
</comment>